<dbReference type="EMBL" id="RBTL01000328">
    <property type="protein sequence ID" value="RMT59164.1"/>
    <property type="molecule type" value="Genomic_DNA"/>
</dbReference>
<evidence type="ECO:0000313" key="1">
    <source>
        <dbReference type="EMBL" id="RMT59164.1"/>
    </source>
</evidence>
<dbReference type="Proteomes" id="UP000282636">
    <property type="component" value="Unassembled WGS sequence"/>
</dbReference>
<comment type="caution">
    <text evidence="1">The sequence shown here is derived from an EMBL/GenBank/DDBJ whole genome shotgun (WGS) entry which is preliminary data.</text>
</comment>
<sequence length="137" mass="15082">MKINGSTIDFKERAGCCFIVSVSFIDCQLRYFKAGVVSNEYNRIERVVLTAVKRLCGGQRRKLTFGQIYRELVRSQSSVPAIGVCVTTVDTLVREGLLTSVKTLEPDRSFPYTQHLISGLTEIGAASLMDTGAGVTR</sequence>
<evidence type="ECO:0000313" key="2">
    <source>
        <dbReference type="Proteomes" id="UP000282636"/>
    </source>
</evidence>
<gene>
    <name evidence="1" type="ORF">ALP44_100501</name>
</gene>
<reference evidence="1 2" key="1">
    <citation type="submission" date="2018-08" db="EMBL/GenBank/DDBJ databases">
        <title>Recombination of ecologically and evolutionarily significant loci maintains genetic cohesion in the Pseudomonas syringae species complex.</title>
        <authorList>
            <person name="Dillon M."/>
            <person name="Thakur S."/>
            <person name="Almeida R.N.D."/>
            <person name="Weir B.S."/>
            <person name="Guttman D.S."/>
        </authorList>
    </citation>
    <scope>NUCLEOTIDE SEQUENCE [LARGE SCALE GENOMIC DNA]</scope>
    <source>
        <strain evidence="1 2">ICMP 3934</strain>
    </source>
</reference>
<protein>
    <submittedName>
        <fullName evidence="1">Uncharacterized protein</fullName>
    </submittedName>
</protein>
<organism evidence="1 2">
    <name type="scientific">Pseudomonas syringae pv. theae</name>
    <dbReference type="NCBI Taxonomy" id="103985"/>
    <lineage>
        <taxon>Bacteria</taxon>
        <taxon>Pseudomonadati</taxon>
        <taxon>Pseudomonadota</taxon>
        <taxon>Gammaproteobacteria</taxon>
        <taxon>Pseudomonadales</taxon>
        <taxon>Pseudomonadaceae</taxon>
        <taxon>Pseudomonas</taxon>
        <taxon>Pseudomonas syringae</taxon>
    </lineage>
</organism>
<name>A0A0Q0E204_PSESX</name>
<proteinExistence type="predicted"/>
<accession>A0A0Q0E204</accession>
<dbReference type="AlphaFoldDB" id="A0A0Q0E204"/>